<dbReference type="Pfam" id="PF15869">
    <property type="entry name" value="TolB_like"/>
    <property type="match status" value="1"/>
</dbReference>
<proteinExistence type="predicted"/>
<name>A0ABR8YA24_9BACT</name>
<dbReference type="EMBL" id="JACSPP010000037">
    <property type="protein sequence ID" value="MBD8041050.1"/>
    <property type="molecule type" value="Genomic_DNA"/>
</dbReference>
<organism evidence="1 2">
    <name type="scientific">Phocaeicola intestinalis</name>
    <dbReference type="NCBI Taxonomy" id="2762212"/>
    <lineage>
        <taxon>Bacteria</taxon>
        <taxon>Pseudomonadati</taxon>
        <taxon>Bacteroidota</taxon>
        <taxon>Bacteroidia</taxon>
        <taxon>Bacteroidales</taxon>
        <taxon>Bacteroidaceae</taxon>
        <taxon>Phocaeicola</taxon>
    </lineage>
</organism>
<evidence type="ECO:0008006" key="3">
    <source>
        <dbReference type="Google" id="ProtNLM"/>
    </source>
</evidence>
<accession>A0ABR8YA24</accession>
<evidence type="ECO:0000313" key="2">
    <source>
        <dbReference type="Proteomes" id="UP000620874"/>
    </source>
</evidence>
<comment type="caution">
    <text evidence="1">The sequence shown here is derived from an EMBL/GenBank/DDBJ whole genome shotgun (WGS) entry which is preliminary data.</text>
</comment>
<keyword evidence="2" id="KW-1185">Reference proteome</keyword>
<reference evidence="1 2" key="1">
    <citation type="submission" date="2020-08" db="EMBL/GenBank/DDBJ databases">
        <title>A Genomic Blueprint of the Chicken Gut Microbiome.</title>
        <authorList>
            <person name="Gilroy R."/>
            <person name="Ravi A."/>
            <person name="Getino M."/>
            <person name="Pursley I."/>
            <person name="Horton D.L."/>
            <person name="Alikhan N.-F."/>
            <person name="Baker D."/>
            <person name="Gharbi K."/>
            <person name="Hall N."/>
            <person name="Watson M."/>
            <person name="Adriaenssens E.M."/>
            <person name="Foster-Nyarko E."/>
            <person name="Jarju S."/>
            <person name="Secka A."/>
            <person name="Antonio M."/>
            <person name="Oren A."/>
            <person name="Chaudhuri R."/>
            <person name="La Ragione R.M."/>
            <person name="Hildebrand F."/>
            <person name="Pallen M.J."/>
        </authorList>
    </citation>
    <scope>NUCLEOTIDE SEQUENCE [LARGE SCALE GENOMIC DNA]</scope>
    <source>
        <strain evidence="1 2">Sa1CVN1</strain>
    </source>
</reference>
<dbReference type="Proteomes" id="UP000620874">
    <property type="component" value="Unassembled WGS sequence"/>
</dbReference>
<evidence type="ECO:0000313" key="1">
    <source>
        <dbReference type="EMBL" id="MBD8041050.1"/>
    </source>
</evidence>
<dbReference type="RefSeq" id="WP_022040661.1">
    <property type="nucleotide sequence ID" value="NZ_JACSPP010000037.1"/>
</dbReference>
<sequence length="365" mass="41891">MVKLRFVIVALVVEIFLITACQQQDDVSMQEFDKSFVVKQLKGRQLFTERLMLGQPFLMHCVDSNLVIYDNIADSLFTMIDLRHEDGRIWSFGRKGQGGNEFLQVFSLARMPSDSLLGIYDCFKHELVQVNLHDIKRGIEEYSLVKKDSLLSTKVYATRFNSFVGMGFYDNNMLTLTDPHGAVAYWGEYPYRDQQERSISNRLRGMAYQGTLCMNPSLDKLVYAVRSAPIFSIYSVDSVKIEETYHFAGGYPEYRPEENENEFSAPVSAHCKQAFLAAYATDSYIYLLYSGKSFADSKLEAFQGNSIYRIKWDGKPDFKFELDYPIKNFCVDDQDKIIYAIAEKGETELLRFSIDDNTTGAIKSH</sequence>
<protein>
    <recommendedName>
        <fullName evidence="3">6-bladed beta-propeller</fullName>
    </recommendedName>
</protein>
<gene>
    <name evidence="1" type="ORF">H9625_11515</name>
</gene>